<gene>
    <name evidence="2" type="ORF">EP164_20160</name>
    <name evidence="3" type="ORF">EP164_20205</name>
</gene>
<dbReference type="PROSITE" id="PS50994">
    <property type="entry name" value="INTEGRASE"/>
    <property type="match status" value="1"/>
</dbReference>
<dbReference type="Proteomes" id="UP000307592">
    <property type="component" value="Unassembled WGS sequence"/>
</dbReference>
<feature type="domain" description="Integrase catalytic" evidence="1">
    <location>
        <begin position="147"/>
        <end position="347"/>
    </location>
</feature>
<evidence type="ECO:0000313" key="3">
    <source>
        <dbReference type="EMBL" id="TNH41869.1"/>
    </source>
</evidence>
<accession>A0A5C4RDM3</accession>
<organism evidence="3 4">
    <name type="scientific">Photorhabdus luminescens subsp. sonorensis</name>
    <dbReference type="NCBI Taxonomy" id="1173677"/>
    <lineage>
        <taxon>Bacteria</taxon>
        <taxon>Pseudomonadati</taxon>
        <taxon>Pseudomonadota</taxon>
        <taxon>Gammaproteobacteria</taxon>
        <taxon>Enterobacterales</taxon>
        <taxon>Morganellaceae</taxon>
        <taxon>Photorhabdus</taxon>
    </lineage>
</organism>
<sequence length="551" mass="63128">MPPGWRKSIPAEALLQLRQRLERLSPKNPERASQIAAMSELYGLSATSVYRALNDLLKPHTAHRVDHGQPRVLPRQEMERYCELVAALKFRTTNKKGRHLSTRRAIQLLEDYGVDTGQGHIQAPKGVLTRSTVNRYLFGWHLDQLRLHRGPPAVRFQAEHSNDCWQFDMSPSDLKHIDVPEWVDPDKGEPTLMLFSVVDDRSGVAYQEYHCVYGEDAGSALRFLYAAMAPKTVPDFPLQGRPKLLYLDNGPVAKSRVFQDVMLSLGVDWLTHLPAGKDGERVTARSKGKVERPFRTVKEAHETLYHFHKPETEQQANDWLLRYLLHYNEQPHRSQSHSRLEDWLTSQPPEGIREMCRWEQFCRFAREPERRKVGIDARITVDGTEYEVEPDLAGETVILLWGLFDSELHVEFEGERTGPYYPVSGPIPLNRYRAFRKGAISQRAERIRNLAQQLRLPIAALTGENIALISQPTPHDIPRQSFPVASEDCYGSIIAAKLAIAGELATPLAKLPTGDRQFIDQLLSETLIRRIVLDRVREYFRRHKKEDDHAS</sequence>
<dbReference type="GO" id="GO:0015074">
    <property type="term" value="P:DNA integration"/>
    <property type="evidence" value="ECO:0007669"/>
    <property type="project" value="InterPro"/>
</dbReference>
<dbReference type="InterPro" id="IPR001584">
    <property type="entry name" value="Integrase_cat-core"/>
</dbReference>
<evidence type="ECO:0000313" key="4">
    <source>
        <dbReference type="Proteomes" id="UP000307592"/>
    </source>
</evidence>
<dbReference type="InterPro" id="IPR036397">
    <property type="entry name" value="RNaseH_sf"/>
</dbReference>
<name>A0A5C4RDM3_PHOLU</name>
<protein>
    <submittedName>
        <fullName evidence="3">Transposase</fullName>
    </submittedName>
</protein>
<dbReference type="InterPro" id="IPR012337">
    <property type="entry name" value="RNaseH-like_sf"/>
</dbReference>
<dbReference type="EMBL" id="SBIJ01000060">
    <property type="protein sequence ID" value="TNH41861.1"/>
    <property type="molecule type" value="Genomic_DNA"/>
</dbReference>
<dbReference type="EMBL" id="SBIJ01000060">
    <property type="protein sequence ID" value="TNH41869.1"/>
    <property type="molecule type" value="Genomic_DNA"/>
</dbReference>
<dbReference type="Gene3D" id="3.30.420.10">
    <property type="entry name" value="Ribonuclease H-like superfamily/Ribonuclease H"/>
    <property type="match status" value="1"/>
</dbReference>
<evidence type="ECO:0000313" key="2">
    <source>
        <dbReference type="EMBL" id="TNH41861.1"/>
    </source>
</evidence>
<dbReference type="PANTHER" id="PTHR35004:SF7">
    <property type="entry name" value="INTEGRASE PROTEIN"/>
    <property type="match status" value="1"/>
</dbReference>
<dbReference type="GO" id="GO:0003676">
    <property type="term" value="F:nucleic acid binding"/>
    <property type="evidence" value="ECO:0007669"/>
    <property type="project" value="InterPro"/>
</dbReference>
<dbReference type="SUPFAM" id="SSF53098">
    <property type="entry name" value="Ribonuclease H-like"/>
    <property type="match status" value="1"/>
</dbReference>
<evidence type="ECO:0000259" key="1">
    <source>
        <dbReference type="PROSITE" id="PS50994"/>
    </source>
</evidence>
<dbReference type="PANTHER" id="PTHR35004">
    <property type="entry name" value="TRANSPOSASE RV3428C-RELATED"/>
    <property type="match status" value="1"/>
</dbReference>
<comment type="caution">
    <text evidence="3">The sequence shown here is derived from an EMBL/GenBank/DDBJ whole genome shotgun (WGS) entry which is preliminary data.</text>
</comment>
<reference evidence="3 4" key="1">
    <citation type="submission" date="2019-01" db="EMBL/GenBank/DDBJ databases">
        <title>Draft genome assembly of Photorhabdus luminescens subsp. sonorensis Caborca.</title>
        <authorList>
            <person name="Duong D.A."/>
            <person name="Espinosa-Artiles P."/>
            <person name="Orozco R.A."/>
            <person name="Molnar I."/>
            <person name="Stock P."/>
        </authorList>
    </citation>
    <scope>NUCLEOTIDE SEQUENCE [LARGE SCALE GENOMIC DNA]</scope>
    <source>
        <strain evidence="3 4">Caborca</strain>
    </source>
</reference>
<dbReference type="AlphaFoldDB" id="A0A5C4RDM3"/>
<proteinExistence type="predicted"/>